<evidence type="ECO:0000313" key="1">
    <source>
        <dbReference type="EMBL" id="JAH97024.1"/>
    </source>
</evidence>
<organism evidence="1">
    <name type="scientific">Anguilla anguilla</name>
    <name type="common">European freshwater eel</name>
    <name type="synonym">Muraena anguilla</name>
    <dbReference type="NCBI Taxonomy" id="7936"/>
    <lineage>
        <taxon>Eukaryota</taxon>
        <taxon>Metazoa</taxon>
        <taxon>Chordata</taxon>
        <taxon>Craniata</taxon>
        <taxon>Vertebrata</taxon>
        <taxon>Euteleostomi</taxon>
        <taxon>Actinopterygii</taxon>
        <taxon>Neopterygii</taxon>
        <taxon>Teleostei</taxon>
        <taxon>Anguilliformes</taxon>
        <taxon>Anguillidae</taxon>
        <taxon>Anguilla</taxon>
    </lineage>
</organism>
<accession>A0A0E9X371</accession>
<sequence>MYIYSVNKSLYKPMNGQAGFSFDKSVAHTTVRVCRSCCALCLKALGSLAGPRPVSPAFLWNCMVPLCDNLGVRDPLG</sequence>
<name>A0A0E9X371_ANGAN</name>
<reference evidence="1" key="1">
    <citation type="submission" date="2014-11" db="EMBL/GenBank/DDBJ databases">
        <authorList>
            <person name="Amaro Gonzalez C."/>
        </authorList>
    </citation>
    <scope>NUCLEOTIDE SEQUENCE</scope>
</reference>
<dbReference type="EMBL" id="GBXM01011553">
    <property type="protein sequence ID" value="JAH97024.1"/>
    <property type="molecule type" value="Transcribed_RNA"/>
</dbReference>
<reference evidence="1" key="2">
    <citation type="journal article" date="2015" name="Fish Shellfish Immunol.">
        <title>Early steps in the European eel (Anguilla anguilla)-Vibrio vulnificus interaction in the gills: Role of the RtxA13 toxin.</title>
        <authorList>
            <person name="Callol A."/>
            <person name="Pajuelo D."/>
            <person name="Ebbesson L."/>
            <person name="Teles M."/>
            <person name="MacKenzie S."/>
            <person name="Amaro C."/>
        </authorList>
    </citation>
    <scope>NUCLEOTIDE SEQUENCE</scope>
</reference>
<proteinExistence type="predicted"/>
<dbReference type="AlphaFoldDB" id="A0A0E9X371"/>
<protein>
    <submittedName>
        <fullName evidence="1">Uncharacterized protein</fullName>
    </submittedName>
</protein>